<dbReference type="EMBL" id="KF900970">
    <property type="protein sequence ID" value="AIF13347.1"/>
    <property type="molecule type" value="Genomic_DNA"/>
</dbReference>
<sequence length="155" mass="16587">MKSVTVTSEGMPRAGSPATAMVVTSKSGRGSRTVTLKLWRLSSSFHSSIAFNGSTSMMIVWLPTIEVPLFKSQTTHASARPGNWLKPISVALLTAGMMKSVISIALPFSGWSQKRTRTSKAVSTTSTLSTITETLMAWFWNTSSSHSSSGSATRP</sequence>
<proteinExistence type="predicted"/>
<dbReference type="AlphaFoldDB" id="A0A075HFZ2"/>
<feature type="transmembrane region" description="Helical" evidence="1">
    <location>
        <begin position="49"/>
        <end position="70"/>
    </location>
</feature>
<keyword evidence="1" id="KW-0812">Transmembrane</keyword>
<keyword evidence="1" id="KW-1133">Transmembrane helix</keyword>
<keyword evidence="1" id="KW-0472">Membrane</keyword>
<reference evidence="2" key="1">
    <citation type="journal article" date="2014" name="Genome Biol. Evol.">
        <title>Pangenome evidence for extensive interdomain horizontal transfer affecting lineage core and shell genes in uncultured planktonic thaumarchaeota and euryarchaeota.</title>
        <authorList>
            <person name="Deschamps P."/>
            <person name="Zivanovic Y."/>
            <person name="Moreira D."/>
            <person name="Rodriguez-Valera F."/>
            <person name="Lopez-Garcia P."/>
        </authorList>
    </citation>
    <scope>NUCLEOTIDE SEQUENCE</scope>
</reference>
<feature type="transmembrane region" description="Helical" evidence="1">
    <location>
        <begin position="90"/>
        <end position="111"/>
    </location>
</feature>
<evidence type="ECO:0000256" key="1">
    <source>
        <dbReference type="SAM" id="Phobius"/>
    </source>
</evidence>
<accession>A0A075HFZ2</accession>
<protein>
    <submittedName>
        <fullName evidence="2">Uncharacterized protein</fullName>
    </submittedName>
</protein>
<evidence type="ECO:0000313" key="2">
    <source>
        <dbReference type="EMBL" id="AIF13347.1"/>
    </source>
</evidence>
<name>A0A075HFZ2_9EURY</name>
<organism evidence="2">
    <name type="scientific">uncultured marine group II/III euryarchaeote KM3_61_H04</name>
    <dbReference type="NCBI Taxonomy" id="1456471"/>
    <lineage>
        <taxon>Archaea</taxon>
        <taxon>Methanobacteriati</taxon>
        <taxon>Methanobacteriota</taxon>
        <taxon>environmental samples</taxon>
    </lineage>
</organism>